<dbReference type="Proteomes" id="UP000004816">
    <property type="component" value="Unassembled WGS sequence"/>
</dbReference>
<dbReference type="InterPro" id="IPR009619">
    <property type="entry name" value="CrgA"/>
</dbReference>
<dbReference type="RefSeq" id="WP_021030112.1">
    <property type="nucleotide sequence ID" value="NZ_KI391953.1"/>
</dbReference>
<evidence type="ECO:0000256" key="4">
    <source>
        <dbReference type="ARBA" id="ARBA00022989"/>
    </source>
</evidence>
<evidence type="ECO:0000256" key="1">
    <source>
        <dbReference type="ARBA" id="ARBA00022475"/>
    </source>
</evidence>
<dbReference type="AlphaFoldDB" id="E5XQJ6"/>
<comment type="caution">
    <text evidence="8">The sequence shown here is derived from an EMBL/GenBank/DDBJ whole genome shotgun (WGS) entry which is preliminary data.</text>
</comment>
<comment type="subcellular location">
    <subcellularLocation>
        <location evidence="7">Cell membrane</location>
        <topology evidence="7">Multi-pass membrane protein</topology>
    </subcellularLocation>
</comment>
<dbReference type="HOGENOM" id="CLU_149126_2_0_11"/>
<evidence type="ECO:0000256" key="7">
    <source>
        <dbReference type="HAMAP-Rule" id="MF_00631"/>
    </source>
</evidence>
<keyword evidence="2 7" id="KW-0132">Cell division</keyword>
<evidence type="ECO:0000313" key="8">
    <source>
        <dbReference type="EMBL" id="EFV13370.2"/>
    </source>
</evidence>
<organism evidence="8 9">
    <name type="scientific">Segniliparus rugosus (strain ATCC BAA-974 / DSM 45345 / CCUG 50838 / CIP 108380 / JCM 13579 / CDC 945)</name>
    <dbReference type="NCBI Taxonomy" id="679197"/>
    <lineage>
        <taxon>Bacteria</taxon>
        <taxon>Bacillati</taxon>
        <taxon>Actinomycetota</taxon>
        <taxon>Actinomycetes</taxon>
        <taxon>Mycobacteriales</taxon>
        <taxon>Segniliparaceae</taxon>
        <taxon>Segniliparus</taxon>
    </lineage>
</organism>
<dbReference type="STRING" id="679197.HMPREF9336_01759"/>
<evidence type="ECO:0000256" key="5">
    <source>
        <dbReference type="ARBA" id="ARBA00023136"/>
    </source>
</evidence>
<comment type="function">
    <text evidence="7">Involved in cell division.</text>
</comment>
<evidence type="ECO:0000256" key="6">
    <source>
        <dbReference type="ARBA" id="ARBA00023306"/>
    </source>
</evidence>
<keyword evidence="3 7" id="KW-0812">Transmembrane</keyword>
<sequence>MPKSKVRKKADFTINPGAFGAGPVRTTPSSTWYVALMLGLMLAGLIWLVVYYVAAADVSALKWMADLEAWNFAIGFGLMVAGLLMTMKWH</sequence>
<keyword evidence="9" id="KW-1185">Reference proteome</keyword>
<evidence type="ECO:0000313" key="9">
    <source>
        <dbReference type="Proteomes" id="UP000004816"/>
    </source>
</evidence>
<dbReference type="Pfam" id="PF06781">
    <property type="entry name" value="CrgA"/>
    <property type="match status" value="1"/>
</dbReference>
<reference evidence="8 9" key="1">
    <citation type="journal article" date="2011" name="Stand. Genomic Sci.">
        <title>High quality draft genome sequence of Segniliparus rugosus CDC 945(T)= (ATCC BAA-974(T)).</title>
        <authorList>
            <person name="Earl A.M."/>
            <person name="Desjardins C.A."/>
            <person name="Fitzgerald M.G."/>
            <person name="Arachchi H.M."/>
            <person name="Zeng Q."/>
            <person name="Mehta T."/>
            <person name="Griggs A."/>
            <person name="Birren B.W."/>
            <person name="Toney N.C."/>
            <person name="Carr J."/>
            <person name="Posey J."/>
            <person name="Butler W.R."/>
        </authorList>
    </citation>
    <scope>NUCLEOTIDE SEQUENCE [LARGE SCALE GENOMIC DNA]</scope>
    <source>
        <strain evidence="9">ATCC BAA-974 / DSM 45345 / CCUG 50838 / CIP 108380 / JCM 13579 / CDC 945</strain>
    </source>
</reference>
<evidence type="ECO:0000256" key="3">
    <source>
        <dbReference type="ARBA" id="ARBA00022692"/>
    </source>
</evidence>
<dbReference type="HAMAP" id="MF_00631">
    <property type="entry name" value="CrgA"/>
    <property type="match status" value="1"/>
</dbReference>
<feature type="transmembrane region" description="Helical" evidence="7">
    <location>
        <begin position="32"/>
        <end position="54"/>
    </location>
</feature>
<protein>
    <recommendedName>
        <fullName evidence="7">Cell division protein CrgA</fullName>
    </recommendedName>
</protein>
<accession>E5XQJ6</accession>
<dbReference type="NCBIfam" id="NF001194">
    <property type="entry name" value="PRK00159.1"/>
    <property type="match status" value="1"/>
</dbReference>
<comment type="similarity">
    <text evidence="7">Belongs to the CrgA family.</text>
</comment>
<dbReference type="GO" id="GO:0005886">
    <property type="term" value="C:plasma membrane"/>
    <property type="evidence" value="ECO:0007669"/>
    <property type="project" value="UniProtKB-SubCell"/>
</dbReference>
<name>E5XQJ6_SEGRC</name>
<evidence type="ECO:0000256" key="2">
    <source>
        <dbReference type="ARBA" id="ARBA00022618"/>
    </source>
</evidence>
<proteinExistence type="inferred from homology"/>
<gene>
    <name evidence="7" type="primary">crgA</name>
    <name evidence="8" type="ORF">HMPREF9336_01759</name>
</gene>
<keyword evidence="6 7" id="KW-0131">Cell cycle</keyword>
<keyword evidence="1 7" id="KW-1003">Cell membrane</keyword>
<keyword evidence="5 7" id="KW-0472">Membrane</keyword>
<feature type="transmembrane region" description="Helical" evidence="7">
    <location>
        <begin position="69"/>
        <end position="87"/>
    </location>
</feature>
<dbReference type="EMBL" id="ACZI02000002">
    <property type="protein sequence ID" value="EFV13370.2"/>
    <property type="molecule type" value="Genomic_DNA"/>
</dbReference>
<dbReference type="GO" id="GO:0051301">
    <property type="term" value="P:cell division"/>
    <property type="evidence" value="ECO:0007669"/>
    <property type="project" value="UniProtKB-UniRule"/>
</dbReference>
<keyword evidence="4 7" id="KW-1133">Transmembrane helix</keyword>
<dbReference type="OrthoDB" id="5189646at2"/>